<dbReference type="EC" id="3.5.1.88" evidence="3"/>
<dbReference type="Pfam" id="PF01327">
    <property type="entry name" value="Pep_deformylase"/>
    <property type="match status" value="1"/>
</dbReference>
<evidence type="ECO:0000256" key="1">
    <source>
        <dbReference type="ARBA" id="ARBA00010759"/>
    </source>
</evidence>
<feature type="active site" evidence="3">
    <location>
        <position position="130"/>
    </location>
</feature>
<protein>
    <recommendedName>
        <fullName evidence="3">Peptide deformylase</fullName>
        <shortName evidence="3">PDF</shortName>
        <ecNumber evidence="3">3.5.1.88</ecNumber>
    </recommendedName>
    <alternativeName>
        <fullName evidence="3">Polypeptide deformylase</fullName>
    </alternativeName>
</protein>
<comment type="catalytic activity">
    <reaction evidence="3">
        <text>N-terminal N-formyl-L-methionyl-[peptide] + H2O = N-terminal L-methionyl-[peptide] + formate</text>
        <dbReference type="Rhea" id="RHEA:24420"/>
        <dbReference type="Rhea" id="RHEA-COMP:10639"/>
        <dbReference type="Rhea" id="RHEA-COMP:10640"/>
        <dbReference type="ChEBI" id="CHEBI:15377"/>
        <dbReference type="ChEBI" id="CHEBI:15740"/>
        <dbReference type="ChEBI" id="CHEBI:49298"/>
        <dbReference type="ChEBI" id="CHEBI:64731"/>
        <dbReference type="EC" id="3.5.1.88"/>
    </reaction>
</comment>
<dbReference type="PANTHER" id="PTHR10458:SF22">
    <property type="entry name" value="PEPTIDE DEFORMYLASE"/>
    <property type="match status" value="1"/>
</dbReference>
<keyword evidence="2 3" id="KW-0408">Iron</keyword>
<feature type="binding site" evidence="3">
    <location>
        <position position="87"/>
    </location>
    <ligand>
        <name>Fe cation</name>
        <dbReference type="ChEBI" id="CHEBI:24875"/>
    </ligand>
</feature>
<dbReference type="InterPro" id="IPR023635">
    <property type="entry name" value="Peptide_deformylase"/>
</dbReference>
<dbReference type="InterPro" id="IPR036821">
    <property type="entry name" value="Peptide_deformylase_sf"/>
</dbReference>
<dbReference type="GO" id="GO:0042586">
    <property type="term" value="F:peptide deformylase activity"/>
    <property type="evidence" value="ECO:0007669"/>
    <property type="project" value="UniProtKB-UniRule"/>
</dbReference>
<dbReference type="PIRSF" id="PIRSF004749">
    <property type="entry name" value="Pep_def"/>
    <property type="match status" value="1"/>
</dbReference>
<dbReference type="GO" id="GO:0006412">
    <property type="term" value="P:translation"/>
    <property type="evidence" value="ECO:0007669"/>
    <property type="project" value="UniProtKB-UniRule"/>
</dbReference>
<dbReference type="SUPFAM" id="SSF56420">
    <property type="entry name" value="Peptide deformylase"/>
    <property type="match status" value="1"/>
</dbReference>
<dbReference type="PANTHER" id="PTHR10458">
    <property type="entry name" value="PEPTIDE DEFORMYLASE"/>
    <property type="match status" value="1"/>
</dbReference>
<organism evidence="4 5">
    <name type="scientific">Gehongia tenuis</name>
    <dbReference type="NCBI Taxonomy" id="2763655"/>
    <lineage>
        <taxon>Bacteria</taxon>
        <taxon>Bacillati</taxon>
        <taxon>Bacillota</taxon>
        <taxon>Clostridia</taxon>
        <taxon>Christensenellales</taxon>
        <taxon>Christensenellaceae</taxon>
        <taxon>Gehongia</taxon>
    </lineage>
</organism>
<evidence type="ECO:0000313" key="4">
    <source>
        <dbReference type="EMBL" id="MBC8530764.1"/>
    </source>
</evidence>
<dbReference type="Gene3D" id="3.90.45.10">
    <property type="entry name" value="Peptide deformylase"/>
    <property type="match status" value="1"/>
</dbReference>
<name>A0A926HNM3_9FIRM</name>
<dbReference type="GO" id="GO:0046872">
    <property type="term" value="F:metal ion binding"/>
    <property type="evidence" value="ECO:0007669"/>
    <property type="project" value="UniProtKB-KW"/>
</dbReference>
<sequence>MAIRNIITEGDETLRKISRKQERFDERLWTLLDDMAETMREKDGVGLAAPQVGVLRQVIVIDWEGIIELVNPEIVYEEGQQELPEGCLSIPGLYGIVPRPYRVKVRAQDRNGDPIELEGEGRLATVFCHEIDHLKGRLMRDVMTRELTEDDDWEEEEEE</sequence>
<dbReference type="PRINTS" id="PR01576">
    <property type="entry name" value="PDEFORMYLASE"/>
</dbReference>
<keyword evidence="3 4" id="KW-0378">Hydrolase</keyword>
<dbReference type="NCBIfam" id="TIGR00079">
    <property type="entry name" value="pept_deformyl"/>
    <property type="match status" value="1"/>
</dbReference>
<dbReference type="AlphaFoldDB" id="A0A926HNM3"/>
<comment type="function">
    <text evidence="3">Removes the formyl group from the N-terminal Met of newly synthesized proteins. Requires at least a dipeptide for an efficient rate of reaction. N-terminal L-methionine is a prerequisite for activity but the enzyme has broad specificity at other positions.</text>
</comment>
<gene>
    <name evidence="3 4" type="primary">def</name>
    <name evidence="4" type="ORF">H8696_02760</name>
</gene>
<accession>A0A926HNM3</accession>
<keyword evidence="3" id="KW-0479">Metal-binding</keyword>
<dbReference type="RefSeq" id="WP_249314731.1">
    <property type="nucleotide sequence ID" value="NZ_JACRSR010000001.1"/>
</dbReference>
<evidence type="ECO:0000256" key="2">
    <source>
        <dbReference type="ARBA" id="ARBA00023004"/>
    </source>
</evidence>
<dbReference type="EMBL" id="JACRSR010000001">
    <property type="protein sequence ID" value="MBC8530764.1"/>
    <property type="molecule type" value="Genomic_DNA"/>
</dbReference>
<comment type="cofactor">
    <cofactor evidence="3">
        <name>Fe(2+)</name>
        <dbReference type="ChEBI" id="CHEBI:29033"/>
    </cofactor>
    <text evidence="3">Binds 1 Fe(2+) ion.</text>
</comment>
<dbReference type="Proteomes" id="UP000623172">
    <property type="component" value="Unassembled WGS sequence"/>
</dbReference>
<keyword evidence="5" id="KW-1185">Reference proteome</keyword>
<comment type="caution">
    <text evidence="4">The sequence shown here is derived from an EMBL/GenBank/DDBJ whole genome shotgun (WGS) entry which is preliminary data.</text>
</comment>
<dbReference type="CDD" id="cd00487">
    <property type="entry name" value="Pep_deformylase"/>
    <property type="match status" value="1"/>
</dbReference>
<proteinExistence type="inferred from homology"/>
<keyword evidence="3" id="KW-0648">Protein biosynthesis</keyword>
<comment type="similarity">
    <text evidence="1 3">Belongs to the polypeptide deformylase family.</text>
</comment>
<dbReference type="NCBIfam" id="NF001159">
    <property type="entry name" value="PRK00150.1-3"/>
    <property type="match status" value="1"/>
</dbReference>
<feature type="binding site" evidence="3">
    <location>
        <position position="133"/>
    </location>
    <ligand>
        <name>Fe cation</name>
        <dbReference type="ChEBI" id="CHEBI:24875"/>
    </ligand>
</feature>
<reference evidence="4" key="1">
    <citation type="submission" date="2020-08" db="EMBL/GenBank/DDBJ databases">
        <title>Genome public.</title>
        <authorList>
            <person name="Liu C."/>
            <person name="Sun Q."/>
        </authorList>
    </citation>
    <scope>NUCLEOTIDE SEQUENCE</scope>
    <source>
        <strain evidence="4">NSJ-53</strain>
    </source>
</reference>
<evidence type="ECO:0000256" key="3">
    <source>
        <dbReference type="HAMAP-Rule" id="MF_00163"/>
    </source>
</evidence>
<dbReference type="HAMAP" id="MF_00163">
    <property type="entry name" value="Pep_deformylase"/>
    <property type="match status" value="1"/>
</dbReference>
<evidence type="ECO:0000313" key="5">
    <source>
        <dbReference type="Proteomes" id="UP000623172"/>
    </source>
</evidence>
<feature type="binding site" evidence="3">
    <location>
        <position position="129"/>
    </location>
    <ligand>
        <name>Fe cation</name>
        <dbReference type="ChEBI" id="CHEBI:24875"/>
    </ligand>
</feature>